<organism evidence="1 2">
    <name type="scientific">Stylosanthes scabra</name>
    <dbReference type="NCBI Taxonomy" id="79078"/>
    <lineage>
        <taxon>Eukaryota</taxon>
        <taxon>Viridiplantae</taxon>
        <taxon>Streptophyta</taxon>
        <taxon>Embryophyta</taxon>
        <taxon>Tracheophyta</taxon>
        <taxon>Spermatophyta</taxon>
        <taxon>Magnoliopsida</taxon>
        <taxon>eudicotyledons</taxon>
        <taxon>Gunneridae</taxon>
        <taxon>Pentapetalae</taxon>
        <taxon>rosids</taxon>
        <taxon>fabids</taxon>
        <taxon>Fabales</taxon>
        <taxon>Fabaceae</taxon>
        <taxon>Papilionoideae</taxon>
        <taxon>50 kb inversion clade</taxon>
        <taxon>dalbergioids sensu lato</taxon>
        <taxon>Dalbergieae</taxon>
        <taxon>Pterocarpus clade</taxon>
        <taxon>Stylosanthes</taxon>
    </lineage>
</organism>
<evidence type="ECO:0000313" key="2">
    <source>
        <dbReference type="Proteomes" id="UP001341840"/>
    </source>
</evidence>
<keyword evidence="2" id="KW-1185">Reference proteome</keyword>
<evidence type="ECO:0000313" key="1">
    <source>
        <dbReference type="EMBL" id="MED6219343.1"/>
    </source>
</evidence>
<sequence length="136" mass="14854">MAVIFPGDRAARTELAADRCDRDGGMHSGKEGKRLPSIALSPTAMLRGAPRAMNQERDDYGYGYDYCGGNIWGIEEEQRLGGGKLLQEVPSNFLEILGWGRDMAIRVGTTDFIRYGSRSKTSEGETQSSTTESLNG</sequence>
<gene>
    <name evidence="1" type="ORF">PIB30_034966</name>
</gene>
<dbReference type="Proteomes" id="UP001341840">
    <property type="component" value="Unassembled WGS sequence"/>
</dbReference>
<reference evidence="1 2" key="1">
    <citation type="journal article" date="2023" name="Plants (Basel)">
        <title>Bridging the Gap: Combining Genomics and Transcriptomics Approaches to Understand Stylosanthes scabra, an Orphan Legume from the Brazilian Caatinga.</title>
        <authorList>
            <person name="Ferreira-Neto J.R.C."/>
            <person name="da Silva M.D."/>
            <person name="Binneck E."/>
            <person name="de Melo N.F."/>
            <person name="da Silva R.H."/>
            <person name="de Melo A.L.T.M."/>
            <person name="Pandolfi V."/>
            <person name="Bustamante F.O."/>
            <person name="Brasileiro-Vidal A.C."/>
            <person name="Benko-Iseppon A.M."/>
        </authorList>
    </citation>
    <scope>NUCLEOTIDE SEQUENCE [LARGE SCALE GENOMIC DNA]</scope>
    <source>
        <tissue evidence="1">Leaves</tissue>
    </source>
</reference>
<accession>A0ABU6ZCC6</accession>
<protein>
    <submittedName>
        <fullName evidence="1">Uncharacterized protein</fullName>
    </submittedName>
</protein>
<name>A0ABU6ZCC6_9FABA</name>
<proteinExistence type="predicted"/>
<dbReference type="EMBL" id="JASCZI010272025">
    <property type="protein sequence ID" value="MED6219343.1"/>
    <property type="molecule type" value="Genomic_DNA"/>
</dbReference>
<comment type="caution">
    <text evidence="1">The sequence shown here is derived from an EMBL/GenBank/DDBJ whole genome shotgun (WGS) entry which is preliminary data.</text>
</comment>